<protein>
    <recommendedName>
        <fullName evidence="8">Protein-L-isoaspartate O-methyltransferase</fullName>
        <ecNumber evidence="8">2.1.1.77</ecNumber>
    </recommendedName>
</protein>
<evidence type="ECO:0000256" key="7">
    <source>
        <dbReference type="ARBA" id="ARBA00035815"/>
    </source>
</evidence>
<evidence type="ECO:0000256" key="8">
    <source>
        <dbReference type="RuleBase" id="RU003802"/>
    </source>
</evidence>
<dbReference type="PANTHER" id="PTHR11579:SF0">
    <property type="entry name" value="PROTEIN-L-ISOASPARTATE(D-ASPARTATE) O-METHYLTRANSFERASE"/>
    <property type="match status" value="1"/>
</dbReference>
<organism evidence="9 10">
    <name type="scientific">Orchesella cincta</name>
    <name type="common">Springtail</name>
    <name type="synonym">Podura cincta</name>
    <dbReference type="NCBI Taxonomy" id="48709"/>
    <lineage>
        <taxon>Eukaryota</taxon>
        <taxon>Metazoa</taxon>
        <taxon>Ecdysozoa</taxon>
        <taxon>Arthropoda</taxon>
        <taxon>Hexapoda</taxon>
        <taxon>Collembola</taxon>
        <taxon>Entomobryomorpha</taxon>
        <taxon>Entomobryoidea</taxon>
        <taxon>Orchesellidae</taxon>
        <taxon>Orchesellinae</taxon>
        <taxon>Orchesella</taxon>
    </lineage>
</organism>
<dbReference type="GO" id="GO:0005737">
    <property type="term" value="C:cytoplasm"/>
    <property type="evidence" value="ECO:0007669"/>
    <property type="project" value="UniProtKB-SubCell"/>
</dbReference>
<dbReference type="PROSITE" id="PS01279">
    <property type="entry name" value="PCMT"/>
    <property type="match status" value="1"/>
</dbReference>
<dbReference type="PANTHER" id="PTHR11579">
    <property type="entry name" value="PROTEIN-L-ISOASPARTATE O-METHYLTRANSFERASE"/>
    <property type="match status" value="1"/>
</dbReference>
<sequence>MANRSHGVDNENLISNLKTNGKFKSSRVEAALRATDRGDFSRIYPYKDSPQSIGFGVNISAPHMHAHMLELLADNLTRGTKALDIGSGSGYLTVCMALMVGETGKVVGIDHIPELVDMSIRNVKKKHATLLETGRVKLVGLGDGRKGYEADGPYDAIHVGAATPQIPPALVSQLKPGGRMILPVGPPSGNQELMQVDKLSNGEIRKTSLFGVVFASLTDPDTQWPRRTPR</sequence>
<evidence type="ECO:0000313" key="10">
    <source>
        <dbReference type="Proteomes" id="UP000094527"/>
    </source>
</evidence>
<dbReference type="GO" id="GO:0004719">
    <property type="term" value="F:protein-L-isoaspartate (D-aspartate) O-methyltransferase activity"/>
    <property type="evidence" value="ECO:0007669"/>
    <property type="project" value="UniProtKB-UniRule"/>
</dbReference>
<comment type="catalytic activity">
    <reaction evidence="7">
        <text>[protein]-L-isoaspartate + S-adenosyl-L-methionine = [protein]-L-isoaspartate alpha-methyl ester + S-adenosyl-L-homocysteine</text>
        <dbReference type="Rhea" id="RHEA:12705"/>
        <dbReference type="Rhea" id="RHEA-COMP:12143"/>
        <dbReference type="Rhea" id="RHEA-COMP:12144"/>
        <dbReference type="ChEBI" id="CHEBI:57856"/>
        <dbReference type="ChEBI" id="CHEBI:59789"/>
        <dbReference type="ChEBI" id="CHEBI:90596"/>
        <dbReference type="ChEBI" id="CHEBI:90598"/>
        <dbReference type="EC" id="2.1.1.77"/>
    </reaction>
    <physiologicalReaction direction="left-to-right" evidence="7">
        <dbReference type="Rhea" id="RHEA:12706"/>
    </physiologicalReaction>
</comment>
<evidence type="ECO:0000256" key="6">
    <source>
        <dbReference type="ARBA" id="ARBA00022691"/>
    </source>
</evidence>
<dbReference type="AlphaFoldDB" id="A0A1D2MA81"/>
<evidence type="ECO:0000256" key="1">
    <source>
        <dbReference type="ARBA" id="ARBA00004496"/>
    </source>
</evidence>
<dbReference type="Pfam" id="PF01135">
    <property type="entry name" value="PCMT"/>
    <property type="match status" value="1"/>
</dbReference>
<keyword evidence="10" id="KW-1185">Reference proteome</keyword>
<evidence type="ECO:0000256" key="3">
    <source>
        <dbReference type="ARBA" id="ARBA00022490"/>
    </source>
</evidence>
<dbReference type="Proteomes" id="UP000094527">
    <property type="component" value="Unassembled WGS sequence"/>
</dbReference>
<keyword evidence="6 8" id="KW-0949">S-adenosyl-L-methionine</keyword>
<dbReference type="OMA" id="FWPCNSS"/>
<dbReference type="GO" id="GO:0032259">
    <property type="term" value="P:methylation"/>
    <property type="evidence" value="ECO:0007669"/>
    <property type="project" value="UniProtKB-KW"/>
</dbReference>
<name>A0A1D2MA81_ORCCI</name>
<keyword evidence="5 8" id="KW-0808">Transferase</keyword>
<dbReference type="STRING" id="48709.A0A1D2MA81"/>
<evidence type="ECO:0000256" key="2">
    <source>
        <dbReference type="ARBA" id="ARBA00005369"/>
    </source>
</evidence>
<keyword evidence="3" id="KW-0963">Cytoplasm</keyword>
<comment type="subcellular location">
    <subcellularLocation>
        <location evidence="1">Cytoplasm</location>
    </subcellularLocation>
</comment>
<evidence type="ECO:0000313" key="9">
    <source>
        <dbReference type="EMBL" id="ODM89896.1"/>
    </source>
</evidence>
<comment type="caution">
    <text evidence="9">The sequence shown here is derived from an EMBL/GenBank/DDBJ whole genome shotgun (WGS) entry which is preliminary data.</text>
</comment>
<keyword evidence="4 8" id="KW-0489">Methyltransferase</keyword>
<evidence type="ECO:0000256" key="4">
    <source>
        <dbReference type="ARBA" id="ARBA00022603"/>
    </source>
</evidence>
<comment type="similarity">
    <text evidence="2 8">Belongs to the methyltransferase superfamily. L-isoaspartyl/D-aspartyl protein methyltransferase family.</text>
</comment>
<dbReference type="OrthoDB" id="73890at2759"/>
<dbReference type="SUPFAM" id="SSF53335">
    <property type="entry name" value="S-adenosyl-L-methionine-dependent methyltransferases"/>
    <property type="match status" value="1"/>
</dbReference>
<dbReference type="CDD" id="cd02440">
    <property type="entry name" value="AdoMet_MTases"/>
    <property type="match status" value="1"/>
</dbReference>
<dbReference type="InterPro" id="IPR000682">
    <property type="entry name" value="PCMT"/>
</dbReference>
<gene>
    <name evidence="9" type="ORF">Ocin01_16786</name>
</gene>
<evidence type="ECO:0000256" key="5">
    <source>
        <dbReference type="ARBA" id="ARBA00022679"/>
    </source>
</evidence>
<dbReference type="EC" id="2.1.1.77" evidence="8"/>
<accession>A0A1D2MA81</accession>
<dbReference type="InterPro" id="IPR029063">
    <property type="entry name" value="SAM-dependent_MTases_sf"/>
</dbReference>
<reference evidence="9 10" key="1">
    <citation type="journal article" date="2016" name="Genome Biol. Evol.">
        <title>Gene Family Evolution Reflects Adaptation to Soil Environmental Stressors in the Genome of the Collembolan Orchesella cincta.</title>
        <authorList>
            <person name="Faddeeva-Vakhrusheva A."/>
            <person name="Derks M.F."/>
            <person name="Anvar S.Y."/>
            <person name="Agamennone V."/>
            <person name="Suring W."/>
            <person name="Smit S."/>
            <person name="van Straalen N.M."/>
            <person name="Roelofs D."/>
        </authorList>
    </citation>
    <scope>NUCLEOTIDE SEQUENCE [LARGE SCALE GENOMIC DNA]</scope>
    <source>
        <tissue evidence="9">Mixed pool</tissue>
    </source>
</reference>
<dbReference type="FunFam" id="3.40.50.150:FF:000027">
    <property type="entry name" value="Protein-L-isoaspartate O-methyltransferase"/>
    <property type="match status" value="1"/>
</dbReference>
<dbReference type="NCBIfam" id="TIGR00080">
    <property type="entry name" value="pimt"/>
    <property type="match status" value="1"/>
</dbReference>
<proteinExistence type="inferred from homology"/>
<dbReference type="Gene3D" id="3.40.50.150">
    <property type="entry name" value="Vaccinia Virus protein VP39"/>
    <property type="match status" value="1"/>
</dbReference>
<dbReference type="EMBL" id="LJIJ01002305">
    <property type="protein sequence ID" value="ODM89896.1"/>
    <property type="molecule type" value="Genomic_DNA"/>
</dbReference>